<protein>
    <recommendedName>
        <fullName evidence="1">DUF6984 domain-containing protein</fullName>
    </recommendedName>
</protein>
<reference evidence="3" key="1">
    <citation type="journal article" date="2019" name="Int. J. Syst. Evol. Microbiol.">
        <title>The Global Catalogue of Microorganisms (GCM) 10K type strain sequencing project: providing services to taxonomists for standard genome sequencing and annotation.</title>
        <authorList>
            <consortium name="The Broad Institute Genomics Platform"/>
            <consortium name="The Broad Institute Genome Sequencing Center for Infectious Disease"/>
            <person name="Wu L."/>
            <person name="Ma J."/>
        </authorList>
    </citation>
    <scope>NUCLEOTIDE SEQUENCE [LARGE SCALE GENOMIC DNA]</scope>
    <source>
        <strain evidence="3">JCM 17919</strain>
    </source>
</reference>
<gene>
    <name evidence="2" type="ORF">GCM10023184_27500</name>
</gene>
<feature type="domain" description="DUF6984" evidence="1">
    <location>
        <begin position="4"/>
        <end position="98"/>
    </location>
</feature>
<sequence length="107" mass="12151">MALRPIAPEERALIEHLLKQVTNGGKYRIPDEVEPYSGSGPGSILLARRGEHAGDLVEAEYRDKDRQPVLITLSVNEFGELYDLDLWRSDFDPLQQYPRPEDLFGAQ</sequence>
<dbReference type="EMBL" id="BAABGY010000008">
    <property type="protein sequence ID" value="GAA4333915.1"/>
    <property type="molecule type" value="Genomic_DNA"/>
</dbReference>
<accession>A0ABP8H3S0</accession>
<dbReference type="Pfam" id="PF22480">
    <property type="entry name" value="DUF6984"/>
    <property type="match status" value="1"/>
</dbReference>
<evidence type="ECO:0000313" key="3">
    <source>
        <dbReference type="Proteomes" id="UP001501725"/>
    </source>
</evidence>
<evidence type="ECO:0000313" key="2">
    <source>
        <dbReference type="EMBL" id="GAA4333915.1"/>
    </source>
</evidence>
<name>A0ABP8H3S0_9BACT</name>
<dbReference type="Proteomes" id="UP001501725">
    <property type="component" value="Unassembled WGS sequence"/>
</dbReference>
<keyword evidence="3" id="KW-1185">Reference proteome</keyword>
<dbReference type="RefSeq" id="WP_345256335.1">
    <property type="nucleotide sequence ID" value="NZ_BAABGY010000008.1"/>
</dbReference>
<proteinExistence type="predicted"/>
<evidence type="ECO:0000259" key="1">
    <source>
        <dbReference type="Pfam" id="PF22480"/>
    </source>
</evidence>
<dbReference type="InterPro" id="IPR054253">
    <property type="entry name" value="DUF6984"/>
</dbReference>
<comment type="caution">
    <text evidence="2">The sequence shown here is derived from an EMBL/GenBank/DDBJ whole genome shotgun (WGS) entry which is preliminary data.</text>
</comment>
<organism evidence="2 3">
    <name type="scientific">Flaviaesturariibacter amylovorans</name>
    <dbReference type="NCBI Taxonomy" id="1084520"/>
    <lineage>
        <taxon>Bacteria</taxon>
        <taxon>Pseudomonadati</taxon>
        <taxon>Bacteroidota</taxon>
        <taxon>Chitinophagia</taxon>
        <taxon>Chitinophagales</taxon>
        <taxon>Chitinophagaceae</taxon>
        <taxon>Flaviaestuariibacter</taxon>
    </lineage>
</organism>